<name>A0A6J6ZD45_9ZZZZ</name>
<reference evidence="1" key="1">
    <citation type="submission" date="2020-05" db="EMBL/GenBank/DDBJ databases">
        <authorList>
            <person name="Chiriac C."/>
            <person name="Salcher M."/>
            <person name="Ghai R."/>
            <person name="Kavagutti S V."/>
        </authorList>
    </citation>
    <scope>NUCLEOTIDE SEQUENCE</scope>
</reference>
<organism evidence="1">
    <name type="scientific">freshwater metagenome</name>
    <dbReference type="NCBI Taxonomy" id="449393"/>
    <lineage>
        <taxon>unclassified sequences</taxon>
        <taxon>metagenomes</taxon>
        <taxon>ecological metagenomes</taxon>
    </lineage>
</organism>
<protein>
    <submittedName>
        <fullName evidence="1">Unannotated protein</fullName>
    </submittedName>
</protein>
<evidence type="ECO:0000313" key="1">
    <source>
        <dbReference type="EMBL" id="CAB4819701.1"/>
    </source>
</evidence>
<dbReference type="AlphaFoldDB" id="A0A6J6ZD45"/>
<dbReference type="EMBL" id="CAFAAL010000227">
    <property type="protein sequence ID" value="CAB4819701.1"/>
    <property type="molecule type" value="Genomic_DNA"/>
</dbReference>
<gene>
    <name evidence="1" type="ORF">UFOPK3004_01763</name>
</gene>
<proteinExistence type="predicted"/>
<accession>A0A6J6ZD45</accession>
<sequence length="62" mass="7206">MEDQEIRINHTKVGIDTQTTYEHYGSVVIETVEVIAIVKVAIARCDMAHRFRCLMDWEVVEI</sequence>